<gene>
    <name evidence="2" type="ORF">B1C78_04585</name>
</gene>
<dbReference type="InterPro" id="IPR045584">
    <property type="entry name" value="Pilin-like"/>
</dbReference>
<evidence type="ECO:0000313" key="2">
    <source>
        <dbReference type="EMBL" id="OOG26788.1"/>
    </source>
</evidence>
<dbReference type="Proteomes" id="UP000189462">
    <property type="component" value="Unassembled WGS sequence"/>
</dbReference>
<dbReference type="PROSITE" id="PS00409">
    <property type="entry name" value="PROKAR_NTER_METHYL"/>
    <property type="match status" value="1"/>
</dbReference>
<sequence>MGARSFFPLQKGFTLIELVTVIVLLGAISIFALPRMMDRTGVDAAAFEQELRAALRHGRALASASGCEVQVRLSGGMYGVYLRGDAAGTSCGSGGFTQPARRPVESGAYEGSVPGTLTVSDFTVTFDGLGRSSGATVNVEGRTITVSAAGYVG</sequence>
<keyword evidence="1" id="KW-0472">Membrane</keyword>
<dbReference type="Pfam" id="PF07963">
    <property type="entry name" value="N_methyl"/>
    <property type="match status" value="1"/>
</dbReference>
<dbReference type="EMBL" id="MVBK01000026">
    <property type="protein sequence ID" value="OOG26788.1"/>
    <property type="molecule type" value="Genomic_DNA"/>
</dbReference>
<dbReference type="InterPro" id="IPR012902">
    <property type="entry name" value="N_methyl_site"/>
</dbReference>
<evidence type="ECO:0000313" key="3">
    <source>
        <dbReference type="Proteomes" id="UP000189462"/>
    </source>
</evidence>
<dbReference type="Gene3D" id="3.30.700.10">
    <property type="entry name" value="Glycoprotein, Type 4 Pilin"/>
    <property type="match status" value="1"/>
</dbReference>
<feature type="transmembrane region" description="Helical" evidence="1">
    <location>
        <begin position="12"/>
        <end position="33"/>
    </location>
</feature>
<dbReference type="RefSeq" id="WP_245795307.1">
    <property type="nucleotide sequence ID" value="NZ_MVBK01000026.1"/>
</dbReference>
<organism evidence="2 3">
    <name type="scientific">Thioalkalivibrio denitrificans</name>
    <dbReference type="NCBI Taxonomy" id="108003"/>
    <lineage>
        <taxon>Bacteria</taxon>
        <taxon>Pseudomonadati</taxon>
        <taxon>Pseudomonadota</taxon>
        <taxon>Gammaproteobacteria</taxon>
        <taxon>Chromatiales</taxon>
        <taxon>Ectothiorhodospiraceae</taxon>
        <taxon>Thioalkalivibrio</taxon>
    </lineage>
</organism>
<protein>
    <submittedName>
        <fullName evidence="2">Prepilin-type N-terminal cleavage/methylation domain-containing protein</fullName>
    </submittedName>
</protein>
<evidence type="ECO:0000256" key="1">
    <source>
        <dbReference type="SAM" id="Phobius"/>
    </source>
</evidence>
<dbReference type="AlphaFoldDB" id="A0A1V3NPI9"/>
<dbReference type="NCBIfam" id="TIGR02532">
    <property type="entry name" value="IV_pilin_GFxxxE"/>
    <property type="match status" value="1"/>
</dbReference>
<reference evidence="2 3" key="1">
    <citation type="submission" date="2017-02" db="EMBL/GenBank/DDBJ databases">
        <title>Genomic diversity within the haloalkaliphilic genus Thioalkalivibrio.</title>
        <authorList>
            <person name="Ahn A.-C."/>
            <person name="Meier-Kolthoff J."/>
            <person name="Overmars L."/>
            <person name="Richter M."/>
            <person name="Woyke T."/>
            <person name="Sorokin D.Y."/>
            <person name="Muyzer G."/>
        </authorList>
    </citation>
    <scope>NUCLEOTIDE SEQUENCE [LARGE SCALE GENOMIC DNA]</scope>
    <source>
        <strain evidence="2 3">ALJD</strain>
    </source>
</reference>
<comment type="caution">
    <text evidence="2">The sequence shown here is derived from an EMBL/GenBank/DDBJ whole genome shotgun (WGS) entry which is preliminary data.</text>
</comment>
<proteinExistence type="predicted"/>
<name>A0A1V3NPI9_9GAMM</name>
<keyword evidence="3" id="KW-1185">Reference proteome</keyword>
<keyword evidence="1" id="KW-1133">Transmembrane helix</keyword>
<dbReference type="STRING" id="108003.B1C78_04585"/>
<dbReference type="SUPFAM" id="SSF54523">
    <property type="entry name" value="Pili subunits"/>
    <property type="match status" value="1"/>
</dbReference>
<accession>A0A1V3NPI9</accession>
<keyword evidence="1" id="KW-0812">Transmembrane</keyword>